<protein>
    <submittedName>
        <fullName evidence="1">Uncharacterized protein</fullName>
    </submittedName>
</protein>
<dbReference type="InterPro" id="IPR036412">
    <property type="entry name" value="HAD-like_sf"/>
</dbReference>
<dbReference type="EMBL" id="UINC01147736">
    <property type="protein sequence ID" value="SVD39233.1"/>
    <property type="molecule type" value="Genomic_DNA"/>
</dbReference>
<dbReference type="InterPro" id="IPR023214">
    <property type="entry name" value="HAD_sf"/>
</dbReference>
<dbReference type="AlphaFoldDB" id="A0A382UYA3"/>
<feature type="non-terminal residue" evidence="1">
    <location>
        <position position="175"/>
    </location>
</feature>
<gene>
    <name evidence="1" type="ORF">METZ01_LOCUS392087</name>
</gene>
<accession>A0A382UYA3</accession>
<dbReference type="SUPFAM" id="SSF56784">
    <property type="entry name" value="HAD-like"/>
    <property type="match status" value="1"/>
</dbReference>
<sequence>MFKPIPANKKFSGEGLTLSKVLRFLLMPFRPTLLQTYLAVNRFTDVPIDQLKADGIQGVLIDADGTMGPHHTRKFSQEVIEHVNKMIDSGLKVAIYTNAFEDRFYQFQNIAVVTDVPPKPDRRGFEKAMKSFLGLNDPNAVCMIGDNFITDGGAGLAGMRFIHIRPVKGNEPFFH</sequence>
<proteinExistence type="predicted"/>
<evidence type="ECO:0000313" key="1">
    <source>
        <dbReference type="EMBL" id="SVD39233.1"/>
    </source>
</evidence>
<dbReference type="Gene3D" id="3.40.50.1000">
    <property type="entry name" value="HAD superfamily/HAD-like"/>
    <property type="match status" value="1"/>
</dbReference>
<dbReference type="Pfam" id="PF00702">
    <property type="entry name" value="Hydrolase"/>
    <property type="match status" value="1"/>
</dbReference>
<reference evidence="1" key="1">
    <citation type="submission" date="2018-05" db="EMBL/GenBank/DDBJ databases">
        <authorList>
            <person name="Lanie J.A."/>
            <person name="Ng W.-L."/>
            <person name="Kazmierczak K.M."/>
            <person name="Andrzejewski T.M."/>
            <person name="Davidsen T.M."/>
            <person name="Wayne K.J."/>
            <person name="Tettelin H."/>
            <person name="Glass J.I."/>
            <person name="Rusch D."/>
            <person name="Podicherti R."/>
            <person name="Tsui H.-C.T."/>
            <person name="Winkler M.E."/>
        </authorList>
    </citation>
    <scope>NUCLEOTIDE SEQUENCE</scope>
</reference>
<organism evidence="1">
    <name type="scientific">marine metagenome</name>
    <dbReference type="NCBI Taxonomy" id="408172"/>
    <lineage>
        <taxon>unclassified sequences</taxon>
        <taxon>metagenomes</taxon>
        <taxon>ecological metagenomes</taxon>
    </lineage>
</organism>
<name>A0A382UYA3_9ZZZZ</name>